<sequence length="90" mass="9616">MEGFLHFLGGLMVTIGFVCVIAAIVVTLIQFFASLDPYTTVAGAAGFVNPITTIIMLIIFVFTQPDKMFMPTLLTIIGFVLIVFGAPLSG</sequence>
<feature type="transmembrane region" description="Helical" evidence="1">
    <location>
        <begin position="69"/>
        <end position="88"/>
    </location>
</feature>
<dbReference type="EMBL" id="DSRT01000188">
    <property type="protein sequence ID" value="HGW29959.1"/>
    <property type="molecule type" value="Genomic_DNA"/>
</dbReference>
<keyword evidence="1" id="KW-0472">Membrane</keyword>
<proteinExistence type="predicted"/>
<accession>A0A7C4XTS9</accession>
<evidence type="ECO:0000256" key="1">
    <source>
        <dbReference type="SAM" id="Phobius"/>
    </source>
</evidence>
<gene>
    <name evidence="2" type="ORF">ENR63_03495</name>
</gene>
<protein>
    <submittedName>
        <fullName evidence="2">Uncharacterized protein</fullName>
    </submittedName>
</protein>
<evidence type="ECO:0000313" key="2">
    <source>
        <dbReference type="EMBL" id="HGW29959.1"/>
    </source>
</evidence>
<dbReference type="AlphaFoldDB" id="A0A7C4XTS9"/>
<reference evidence="2" key="1">
    <citation type="journal article" date="2020" name="mSystems">
        <title>Genome- and Community-Level Interaction Insights into Carbon Utilization and Element Cycling Functions of Hydrothermarchaeota in Hydrothermal Sediment.</title>
        <authorList>
            <person name="Zhou Z."/>
            <person name="Liu Y."/>
            <person name="Xu W."/>
            <person name="Pan J."/>
            <person name="Luo Z.H."/>
            <person name="Li M."/>
        </authorList>
    </citation>
    <scope>NUCLEOTIDE SEQUENCE [LARGE SCALE GENOMIC DNA]</scope>
    <source>
        <strain evidence="2">SpSt-417</strain>
    </source>
</reference>
<organism evidence="2">
    <name type="scientific">candidate division WWE3 bacterium</name>
    <dbReference type="NCBI Taxonomy" id="2053526"/>
    <lineage>
        <taxon>Bacteria</taxon>
        <taxon>Katanobacteria</taxon>
    </lineage>
</organism>
<comment type="caution">
    <text evidence="2">The sequence shown here is derived from an EMBL/GenBank/DDBJ whole genome shotgun (WGS) entry which is preliminary data.</text>
</comment>
<feature type="transmembrane region" description="Helical" evidence="1">
    <location>
        <begin position="38"/>
        <end position="62"/>
    </location>
</feature>
<feature type="transmembrane region" description="Helical" evidence="1">
    <location>
        <begin position="7"/>
        <end position="32"/>
    </location>
</feature>
<keyword evidence="1" id="KW-1133">Transmembrane helix</keyword>
<name>A0A7C4XTS9_UNCKA</name>
<keyword evidence="1" id="KW-0812">Transmembrane</keyword>